<sequence length="502" mass="54520">MDVGSPGTSATSSTEAWVVLEEGCSLANPNLTDCWDLRGQTFSRNESSSWSTNRLANGGLFELLMISEAALGLEGNAYFGFDTISFNTSSGKSVEMASQLVAGYATNDFWLGFFPLSPIAMNITDMVESIPSLLASLADQDRIPSRSWAYTAGAYYRDPPALASLTLGGYDELKIGERSLQVPFGTDQSRDLVVWLESISYDTYGGKALLTQGVYMFIDSLVPHLWLPLDVCQRFEQAFNLTWDNETELYLLDDAVHTALVEQNPEFTLLLSESEDRNELITIKIPYAAFDLNVSAPLVNSTSRYFPLKRAANDSQPVLGRVFLQEAYIIADYDRRNFSISQAAFLQDSNASQIIDIASPSIVPNSTDDASNASGAVFSGNSLSAGAIAGIVLGAVSLPALATMLYLWLRKRKTRKTQAVGSDVRKTDVDSPEERNKDDDFMPEMAVNGHTVHEAGCGFGAVPELQDSADHVGRHELSALGIIPEVEGRAVCELASDQDSSG</sequence>
<evidence type="ECO:0000259" key="3">
    <source>
        <dbReference type="PROSITE" id="PS51767"/>
    </source>
</evidence>
<keyword evidence="2" id="KW-0472">Membrane</keyword>
<feature type="transmembrane region" description="Helical" evidence="2">
    <location>
        <begin position="387"/>
        <end position="409"/>
    </location>
</feature>
<feature type="region of interest" description="Disordered" evidence="1">
    <location>
        <begin position="419"/>
        <end position="441"/>
    </location>
</feature>
<comment type="caution">
    <text evidence="4">The sequence shown here is derived from an EMBL/GenBank/DDBJ whole genome shotgun (WGS) entry which is preliminary data.</text>
</comment>
<accession>A0ABR0EK78</accession>
<dbReference type="InterPro" id="IPR033121">
    <property type="entry name" value="PEPTIDASE_A1"/>
</dbReference>
<evidence type="ECO:0000313" key="5">
    <source>
        <dbReference type="Proteomes" id="UP001305779"/>
    </source>
</evidence>
<gene>
    <name evidence="4" type="ORF">PRZ48_007394</name>
</gene>
<evidence type="ECO:0000256" key="2">
    <source>
        <dbReference type="SAM" id="Phobius"/>
    </source>
</evidence>
<evidence type="ECO:0000256" key="1">
    <source>
        <dbReference type="SAM" id="MobiDB-lite"/>
    </source>
</evidence>
<protein>
    <recommendedName>
        <fullName evidence="3">Peptidase A1 domain-containing protein</fullName>
    </recommendedName>
</protein>
<organism evidence="4 5">
    <name type="scientific">Zasmidium cellare</name>
    <name type="common">Wine cellar mold</name>
    <name type="synonym">Racodium cellare</name>
    <dbReference type="NCBI Taxonomy" id="395010"/>
    <lineage>
        <taxon>Eukaryota</taxon>
        <taxon>Fungi</taxon>
        <taxon>Dikarya</taxon>
        <taxon>Ascomycota</taxon>
        <taxon>Pezizomycotina</taxon>
        <taxon>Dothideomycetes</taxon>
        <taxon>Dothideomycetidae</taxon>
        <taxon>Mycosphaerellales</taxon>
        <taxon>Mycosphaerellaceae</taxon>
        <taxon>Zasmidium</taxon>
    </lineage>
</organism>
<evidence type="ECO:0000313" key="4">
    <source>
        <dbReference type="EMBL" id="KAK4501585.1"/>
    </source>
</evidence>
<keyword evidence="5" id="KW-1185">Reference proteome</keyword>
<dbReference type="PROSITE" id="PS51767">
    <property type="entry name" value="PEPTIDASE_A1"/>
    <property type="match status" value="1"/>
</dbReference>
<feature type="domain" description="Peptidase A1" evidence="3">
    <location>
        <begin position="1"/>
        <end position="341"/>
    </location>
</feature>
<feature type="compositionally biased region" description="Basic and acidic residues" evidence="1">
    <location>
        <begin position="423"/>
        <end position="440"/>
    </location>
</feature>
<reference evidence="4 5" key="1">
    <citation type="journal article" date="2023" name="G3 (Bethesda)">
        <title>A chromosome-level genome assembly of Zasmidium syzygii isolated from banana leaves.</title>
        <authorList>
            <person name="van Westerhoven A.C."/>
            <person name="Mehrabi R."/>
            <person name="Talebi R."/>
            <person name="Steentjes M.B.F."/>
            <person name="Corcolon B."/>
            <person name="Chong P.A."/>
            <person name="Kema G.H.J."/>
            <person name="Seidl M.F."/>
        </authorList>
    </citation>
    <scope>NUCLEOTIDE SEQUENCE [LARGE SCALE GENOMIC DNA]</scope>
    <source>
        <strain evidence="4 5">P124</strain>
    </source>
</reference>
<dbReference type="EMBL" id="JAXOVC010000005">
    <property type="protein sequence ID" value="KAK4501585.1"/>
    <property type="molecule type" value="Genomic_DNA"/>
</dbReference>
<name>A0ABR0EK78_ZASCE</name>
<dbReference type="Proteomes" id="UP001305779">
    <property type="component" value="Unassembled WGS sequence"/>
</dbReference>
<dbReference type="SUPFAM" id="SSF50630">
    <property type="entry name" value="Acid proteases"/>
    <property type="match status" value="1"/>
</dbReference>
<keyword evidence="2" id="KW-1133">Transmembrane helix</keyword>
<proteinExistence type="predicted"/>
<dbReference type="InterPro" id="IPR021109">
    <property type="entry name" value="Peptidase_aspartic_dom_sf"/>
</dbReference>
<dbReference type="Gene3D" id="2.40.70.10">
    <property type="entry name" value="Acid Proteases"/>
    <property type="match status" value="1"/>
</dbReference>
<dbReference type="Pfam" id="PF00026">
    <property type="entry name" value="Asp"/>
    <property type="match status" value="1"/>
</dbReference>
<keyword evidence="2" id="KW-0812">Transmembrane</keyword>